<evidence type="ECO:0008006" key="3">
    <source>
        <dbReference type="Google" id="ProtNLM"/>
    </source>
</evidence>
<gene>
    <name evidence="1" type="ORF">SAMN04488121_102442</name>
</gene>
<dbReference type="PROSITE" id="PS51257">
    <property type="entry name" value="PROKAR_LIPOPROTEIN"/>
    <property type="match status" value="1"/>
</dbReference>
<sequence>MIRSWLWATLVTLMVGMGCKQRYVDSDPKMDRKRESIYRNDTSLHSLDSLQSDKR</sequence>
<dbReference type="EMBL" id="FNBN01000002">
    <property type="protein sequence ID" value="SDF61413.1"/>
    <property type="molecule type" value="Genomic_DNA"/>
</dbReference>
<protein>
    <recommendedName>
        <fullName evidence="3">Lipoprotein</fullName>
    </recommendedName>
</protein>
<accession>A0A1G7MI76</accession>
<dbReference type="AlphaFoldDB" id="A0A1G7MI76"/>
<evidence type="ECO:0000313" key="2">
    <source>
        <dbReference type="Proteomes" id="UP000199045"/>
    </source>
</evidence>
<name>A0A1G7MI76_CHIFI</name>
<dbReference type="Proteomes" id="UP000199045">
    <property type="component" value="Unassembled WGS sequence"/>
</dbReference>
<reference evidence="1 2" key="1">
    <citation type="submission" date="2016-10" db="EMBL/GenBank/DDBJ databases">
        <authorList>
            <person name="de Groot N.N."/>
        </authorList>
    </citation>
    <scope>NUCLEOTIDE SEQUENCE [LARGE SCALE GENOMIC DNA]</scope>
    <source>
        <strain evidence="1 2">DSM 527</strain>
    </source>
</reference>
<evidence type="ECO:0000313" key="1">
    <source>
        <dbReference type="EMBL" id="SDF61413.1"/>
    </source>
</evidence>
<proteinExistence type="predicted"/>
<dbReference type="STRING" id="104663.SAMN04488121_102442"/>
<organism evidence="1 2">
    <name type="scientific">Chitinophaga filiformis</name>
    <name type="common">Myxococcus filiformis</name>
    <name type="synonym">Flexibacter filiformis</name>
    <dbReference type="NCBI Taxonomy" id="104663"/>
    <lineage>
        <taxon>Bacteria</taxon>
        <taxon>Pseudomonadati</taxon>
        <taxon>Bacteroidota</taxon>
        <taxon>Chitinophagia</taxon>
        <taxon>Chitinophagales</taxon>
        <taxon>Chitinophagaceae</taxon>
        <taxon>Chitinophaga</taxon>
    </lineage>
</organism>